<comment type="caution">
    <text evidence="9">The sequence shown here is derived from an EMBL/GenBank/DDBJ whole genome shotgun (WGS) entry which is preliminary data.</text>
</comment>
<evidence type="ECO:0000256" key="1">
    <source>
        <dbReference type="ARBA" id="ARBA00005775"/>
    </source>
</evidence>
<dbReference type="Pfam" id="PF02020">
    <property type="entry name" value="W2"/>
    <property type="match status" value="1"/>
</dbReference>
<comment type="similarity">
    <text evidence="1">Belongs to the eukaryotic initiation factor 4G family.</text>
</comment>
<keyword evidence="3" id="KW-0597">Phosphoprotein</keyword>
<dbReference type="GO" id="GO:0003729">
    <property type="term" value="F:mRNA binding"/>
    <property type="evidence" value="ECO:0007669"/>
    <property type="project" value="TreeGrafter"/>
</dbReference>
<feature type="compositionally biased region" description="Basic and acidic residues" evidence="6">
    <location>
        <begin position="828"/>
        <end position="837"/>
    </location>
</feature>
<evidence type="ECO:0000256" key="2">
    <source>
        <dbReference type="ARBA" id="ARBA00022540"/>
    </source>
</evidence>
<dbReference type="InterPro" id="IPR003307">
    <property type="entry name" value="W2_domain"/>
</dbReference>
<reference evidence="9" key="1">
    <citation type="submission" date="2020-08" db="EMBL/GenBank/DDBJ databases">
        <title>Multicomponent nature underlies the extraordinary mechanical properties of spider dragline silk.</title>
        <authorList>
            <person name="Kono N."/>
            <person name="Nakamura H."/>
            <person name="Mori M."/>
            <person name="Yoshida Y."/>
            <person name="Ohtoshi R."/>
            <person name="Malay A.D."/>
            <person name="Moran D.A.P."/>
            <person name="Tomita M."/>
            <person name="Numata K."/>
            <person name="Arakawa K."/>
        </authorList>
    </citation>
    <scope>NUCLEOTIDE SEQUENCE</scope>
</reference>
<feature type="region of interest" description="Disordered" evidence="6">
    <location>
        <begin position="235"/>
        <end position="267"/>
    </location>
</feature>
<evidence type="ECO:0000259" key="8">
    <source>
        <dbReference type="PROSITE" id="PS51366"/>
    </source>
</evidence>
<proteinExistence type="inferred from homology"/>
<evidence type="ECO:0000313" key="9">
    <source>
        <dbReference type="EMBL" id="GFY43047.1"/>
    </source>
</evidence>
<protein>
    <submittedName>
        <fullName evidence="9">Eukaryotic translation initiation factor 4 gamma 3</fullName>
    </submittedName>
</protein>
<feature type="region of interest" description="Disordered" evidence="6">
    <location>
        <begin position="821"/>
        <end position="963"/>
    </location>
</feature>
<feature type="compositionally biased region" description="Pro residues" evidence="6">
    <location>
        <begin position="319"/>
        <end position="336"/>
    </location>
</feature>
<feature type="region of interest" description="Disordered" evidence="6">
    <location>
        <begin position="1"/>
        <end position="64"/>
    </location>
</feature>
<dbReference type="EMBL" id="BMAV01003451">
    <property type="protein sequence ID" value="GFY43047.1"/>
    <property type="molecule type" value="Genomic_DNA"/>
</dbReference>
<evidence type="ECO:0000259" key="7">
    <source>
        <dbReference type="PROSITE" id="PS51363"/>
    </source>
</evidence>
<dbReference type="PANTHER" id="PTHR23253:SF78">
    <property type="entry name" value="EUKARYOTIC TRANSLATION INITIATION FACTOR 4G1, ISOFORM B-RELATED"/>
    <property type="match status" value="1"/>
</dbReference>
<dbReference type="SMART" id="SM00515">
    <property type="entry name" value="eIF5C"/>
    <property type="match status" value="1"/>
</dbReference>
<evidence type="ECO:0000256" key="3">
    <source>
        <dbReference type="ARBA" id="ARBA00022553"/>
    </source>
</evidence>
<dbReference type="Proteomes" id="UP000886998">
    <property type="component" value="Unassembled WGS sequence"/>
</dbReference>
<feature type="region of interest" description="Disordered" evidence="6">
    <location>
        <begin position="280"/>
        <end position="342"/>
    </location>
</feature>
<name>A0A8X6WYS2_9ARAC</name>
<dbReference type="PROSITE" id="PS51363">
    <property type="entry name" value="W2"/>
    <property type="match status" value="1"/>
</dbReference>
<dbReference type="FunFam" id="1.25.40.180:FF:000003">
    <property type="entry name" value="Putative eukaryotic translation initiation factor 4 gamma 1"/>
    <property type="match status" value="1"/>
</dbReference>
<dbReference type="SUPFAM" id="SSF48371">
    <property type="entry name" value="ARM repeat"/>
    <property type="match status" value="3"/>
</dbReference>
<accession>A0A8X6WYS2</accession>
<keyword evidence="2 9" id="KW-0396">Initiation factor</keyword>
<dbReference type="InterPro" id="IPR003891">
    <property type="entry name" value="Initiation_fac_eIF4g_MI"/>
</dbReference>
<dbReference type="Pfam" id="PF02847">
    <property type="entry name" value="MA3"/>
    <property type="match status" value="1"/>
</dbReference>
<dbReference type="SMART" id="SM00543">
    <property type="entry name" value="MIF4G"/>
    <property type="match status" value="1"/>
</dbReference>
<feature type="compositionally biased region" description="Basic and acidic residues" evidence="6">
    <location>
        <begin position="293"/>
        <end position="312"/>
    </location>
</feature>
<gene>
    <name evidence="9" type="primary">Eif4g3</name>
    <name evidence="9" type="ORF">TNIN_313161</name>
</gene>
<keyword evidence="10" id="KW-1185">Reference proteome</keyword>
<evidence type="ECO:0000256" key="5">
    <source>
        <dbReference type="ARBA" id="ARBA00022917"/>
    </source>
</evidence>
<dbReference type="Gene3D" id="1.25.40.180">
    <property type="match status" value="3"/>
</dbReference>
<dbReference type="InterPro" id="IPR003890">
    <property type="entry name" value="MIF4G-like_typ-3"/>
</dbReference>
<feature type="domain" description="W2" evidence="7">
    <location>
        <begin position="1203"/>
        <end position="1367"/>
    </location>
</feature>
<dbReference type="Pfam" id="PF02854">
    <property type="entry name" value="MIF4G"/>
    <property type="match status" value="1"/>
</dbReference>
<sequence length="1367" mass="154448">MSNFQSLPHQLPPQQLPAQQPPAQHRKGDKAIPIIDPKTGKNVLNDKNCDENNVTRPNMDKELENSDPSVCVQFATQVAAVLNEPTSKLIETARVPDSQTVLCSSANETIRAEETDIELVEIAELAETESSDEFVESSVTNITVEKSPLTLFRKETDKNSINEHIYENLSTPIVDSAPVTDQRVVSNVNQVASEELFQSEAAVVENETAKSQDSNSNVEPSITFSEVKNNAELTIEPDSSNNVQESIPSKETVIPTSSTENIGSNTSVVNSKIQEKVLIESKRNKTKKKKDYNKRGESKEGGEMDAFLDTKEGTTVSPLLPPSPPPPSIAPPPVPNSIPDRLPSPILDREILSTIPLPGEIIDDLPSNEISPTEIVSDASSVSPIADSEDKENVVEEPPKPVLKYNYKEDQWSPLNPEGKKQYDRDFLLQLQSQPMSLCKPMNLPNLDVIKDKAQIQRLTEVNRVPPPMIPQIRTYNDPFMPVYARTGTGPRMPHAPVNRRSQGRGGEKPRKVISFTSSLNQNIKLHESQNAWKPMHKTEVPNDVNMEELEKEKLKRSVQGVLNKLTPQKFETLLAQLKNLNIDTEEKLSLVIDLIFEKAIDEPNFSVPYANMCKHLALIKVPVAGTTGTQVNFRKLLLTKCQKEFEQDRSDELKNEERMKALEEADPDKKKELKLEYDEEEKKIRYRQLGNIRFIGELFKLGMLIEPIMHECIKKLLSQGDDESLECLCRLLKTIGKELDEGKAAKNSRDNQMDMYFDKMKVIVEKRLTSSRVRFMLQDVIDLKKNNWVPRRDENNPKTIDQIHKEAEREAREQQQVYQNMANYPKRLPDDRDRRKNPGRIGQSEDGWTSSSKSNKGSYSMVDPSKLKLTKPDEVESIRLGPGGRGLQSWGRGSSGGTKAPSDSDVKTALANRYSALAEQPSNYEGRRGSQRSAASSRESSRGRNNQLPPAIRKTPSTSKERENLLETVKGLTRSNEPKVSEVKKAADIHVNGKAVETEDLVLRGPDYNNDDIERKTKPLIDEFLHNNDFEEAIKCVTELASPTNVHMFITYAINQVLERSSQARYSLGQLLYSLLKKKIITFDQYKNGFTEVLNMIDEYSLDIPLIWDYMGEILEPMVEDSEFPLRLIKDVLHICIPSETAGKLVSAILHCAAKRKGTIKLGEVWRESGLQWTDFLGNETNVGEFIKKHKLEFTVSPTKVRPKTQISIEEIKKHLMSLLEKSVENEEIFDWIDANVSDNVDPHFIRALVTVVHEYAITEKDSSYALDLTKLKNRTSLLTRYIDHKDRLELQALYAVQALMNQLGQPSGLLHQIFDILYDDDVITEEAFKDWELSDDPNEAEGKGVAVNSVKSFFMWLREPDEADE</sequence>
<dbReference type="GO" id="GO:0003743">
    <property type="term" value="F:translation initiation factor activity"/>
    <property type="evidence" value="ECO:0007669"/>
    <property type="project" value="UniProtKB-KW"/>
</dbReference>
<keyword evidence="4" id="KW-0810">Translation regulation</keyword>
<evidence type="ECO:0000313" key="10">
    <source>
        <dbReference type="Proteomes" id="UP000886998"/>
    </source>
</evidence>
<dbReference type="SMART" id="SM00544">
    <property type="entry name" value="MA3"/>
    <property type="match status" value="1"/>
</dbReference>
<feature type="compositionally biased region" description="Low complexity" evidence="6">
    <location>
        <begin position="851"/>
        <end position="861"/>
    </location>
</feature>
<keyword evidence="5" id="KW-0648">Protein biosynthesis</keyword>
<dbReference type="FunFam" id="1.25.40.180:FF:000042">
    <property type="entry name" value="Eukaryotic translation initiation factor 4 gamma"/>
    <property type="match status" value="1"/>
</dbReference>
<dbReference type="CDD" id="cd11559">
    <property type="entry name" value="W2_eIF4G1_like"/>
    <property type="match status" value="1"/>
</dbReference>
<organism evidence="9 10">
    <name type="scientific">Trichonephila inaurata madagascariensis</name>
    <dbReference type="NCBI Taxonomy" id="2747483"/>
    <lineage>
        <taxon>Eukaryota</taxon>
        <taxon>Metazoa</taxon>
        <taxon>Ecdysozoa</taxon>
        <taxon>Arthropoda</taxon>
        <taxon>Chelicerata</taxon>
        <taxon>Arachnida</taxon>
        <taxon>Araneae</taxon>
        <taxon>Araneomorphae</taxon>
        <taxon>Entelegynae</taxon>
        <taxon>Araneoidea</taxon>
        <taxon>Nephilidae</taxon>
        <taxon>Trichonephila</taxon>
        <taxon>Trichonephila inaurata</taxon>
    </lineage>
</organism>
<dbReference type="GO" id="GO:0006417">
    <property type="term" value="P:regulation of translation"/>
    <property type="evidence" value="ECO:0007669"/>
    <property type="project" value="UniProtKB-KW"/>
</dbReference>
<dbReference type="GO" id="GO:0016281">
    <property type="term" value="C:eukaryotic translation initiation factor 4F complex"/>
    <property type="evidence" value="ECO:0007669"/>
    <property type="project" value="TreeGrafter"/>
</dbReference>
<feature type="domain" description="MI" evidence="8">
    <location>
        <begin position="1013"/>
        <end position="1135"/>
    </location>
</feature>
<dbReference type="PANTHER" id="PTHR23253">
    <property type="entry name" value="EUKARYOTIC TRANSLATION INITIATION FACTOR 4 GAMMA"/>
    <property type="match status" value="1"/>
</dbReference>
<dbReference type="FunFam" id="1.25.40.180:FF:000001">
    <property type="entry name" value="Eukaryotic translation initiation factor 4 gamma, 3, putative"/>
    <property type="match status" value="1"/>
</dbReference>
<dbReference type="Pfam" id="PF21140">
    <property type="entry name" value="eIF4G1-like_eIF4E-bd"/>
    <property type="match status" value="1"/>
</dbReference>
<dbReference type="InterPro" id="IPR016024">
    <property type="entry name" value="ARM-type_fold"/>
</dbReference>
<dbReference type="InterPro" id="IPR049485">
    <property type="entry name" value="eIF4G1-like_eIF4E-bd"/>
</dbReference>
<evidence type="ECO:0000256" key="4">
    <source>
        <dbReference type="ARBA" id="ARBA00022845"/>
    </source>
</evidence>
<feature type="compositionally biased region" description="Low complexity" evidence="6">
    <location>
        <begin position="932"/>
        <end position="948"/>
    </location>
</feature>
<evidence type="ECO:0000256" key="6">
    <source>
        <dbReference type="SAM" id="MobiDB-lite"/>
    </source>
</evidence>
<dbReference type="PROSITE" id="PS51366">
    <property type="entry name" value="MI"/>
    <property type="match status" value="1"/>
</dbReference>
<feature type="region of interest" description="Disordered" evidence="6">
    <location>
        <begin position="487"/>
        <end position="510"/>
    </location>
</feature>
<feature type="region of interest" description="Disordered" evidence="6">
    <location>
        <begin position="376"/>
        <end position="397"/>
    </location>
</feature>
<dbReference type="OrthoDB" id="6430952at2759"/>